<proteinExistence type="predicted"/>
<name>A0A0D1CTE6_9RHOB</name>
<accession>A0A0D1CTE6</accession>
<sequence length="94" mass="9829">MAGCLLRGLPRGAEIISRFATGDRFHDAEIRALDLSDRGGARRDLHAWTMTDEVGADGFHAPSVMPSSALTSSGSAGSTCDVSTAAWLCSPFST</sequence>
<keyword evidence="2" id="KW-1185">Reference proteome</keyword>
<dbReference type="OrthoDB" id="122481at2"/>
<dbReference type="EMBL" id="JYFE01000005">
    <property type="protein sequence ID" value="KIT18042.1"/>
    <property type="molecule type" value="Genomic_DNA"/>
</dbReference>
<dbReference type="PATRIC" id="fig|935700.4.peg.186"/>
<protein>
    <submittedName>
        <fullName evidence="1">Uncharacterized protein</fullName>
    </submittedName>
</protein>
<evidence type="ECO:0000313" key="1">
    <source>
        <dbReference type="EMBL" id="KIT18042.1"/>
    </source>
</evidence>
<dbReference type="RefSeq" id="WP_043917035.1">
    <property type="nucleotide sequence ID" value="NZ_FZPF01000003.1"/>
</dbReference>
<dbReference type="Proteomes" id="UP000032232">
    <property type="component" value="Unassembled WGS sequence"/>
</dbReference>
<gene>
    <name evidence="1" type="ORF">jaqu_01670</name>
</gene>
<evidence type="ECO:0000313" key="2">
    <source>
        <dbReference type="Proteomes" id="UP000032232"/>
    </source>
</evidence>
<organism evidence="1 2">
    <name type="scientific">Jannaschia aquimarina</name>
    <dbReference type="NCBI Taxonomy" id="935700"/>
    <lineage>
        <taxon>Bacteria</taxon>
        <taxon>Pseudomonadati</taxon>
        <taxon>Pseudomonadota</taxon>
        <taxon>Alphaproteobacteria</taxon>
        <taxon>Rhodobacterales</taxon>
        <taxon>Roseobacteraceae</taxon>
        <taxon>Jannaschia</taxon>
    </lineage>
</organism>
<dbReference type="STRING" id="935700.jaqu_01670"/>
<comment type="caution">
    <text evidence="1">The sequence shown here is derived from an EMBL/GenBank/DDBJ whole genome shotgun (WGS) entry which is preliminary data.</text>
</comment>
<dbReference type="AlphaFoldDB" id="A0A0D1CTE6"/>
<reference evidence="1 2" key="1">
    <citation type="submission" date="2015-02" db="EMBL/GenBank/DDBJ databases">
        <title>Genome Sequence of Jannaschia aquimarina DSM28248, a member of the Roseobacter clade.</title>
        <authorList>
            <person name="Voget S."/>
            <person name="Daniel R."/>
        </authorList>
    </citation>
    <scope>NUCLEOTIDE SEQUENCE [LARGE SCALE GENOMIC DNA]</scope>
    <source>
        <strain evidence="1 2">GSW-M26</strain>
    </source>
</reference>